<evidence type="ECO:0000313" key="2">
    <source>
        <dbReference type="Proteomes" id="UP001162992"/>
    </source>
</evidence>
<accession>A0ACC2B4X5</accession>
<dbReference type="Proteomes" id="UP001162992">
    <property type="component" value="Chromosome 17"/>
</dbReference>
<protein>
    <submittedName>
        <fullName evidence="1">Uncharacterized protein</fullName>
    </submittedName>
</protein>
<name>A0ACC2B4X5_DIPCM</name>
<gene>
    <name evidence="1" type="ORF">O6H91_17G023700</name>
</gene>
<comment type="caution">
    <text evidence="1">The sequence shown here is derived from an EMBL/GenBank/DDBJ whole genome shotgun (WGS) entry which is preliminary data.</text>
</comment>
<reference evidence="2" key="1">
    <citation type="journal article" date="2024" name="Proc. Natl. Acad. Sci. U.S.A.">
        <title>Extraordinary preservation of gene collinearity over three hundred million years revealed in homosporous lycophytes.</title>
        <authorList>
            <person name="Li C."/>
            <person name="Wickell D."/>
            <person name="Kuo L.Y."/>
            <person name="Chen X."/>
            <person name="Nie B."/>
            <person name="Liao X."/>
            <person name="Peng D."/>
            <person name="Ji J."/>
            <person name="Jenkins J."/>
            <person name="Williams M."/>
            <person name="Shu S."/>
            <person name="Plott C."/>
            <person name="Barry K."/>
            <person name="Rajasekar S."/>
            <person name="Grimwood J."/>
            <person name="Han X."/>
            <person name="Sun S."/>
            <person name="Hou Z."/>
            <person name="He W."/>
            <person name="Dai G."/>
            <person name="Sun C."/>
            <person name="Schmutz J."/>
            <person name="Leebens-Mack J.H."/>
            <person name="Li F.W."/>
            <person name="Wang L."/>
        </authorList>
    </citation>
    <scope>NUCLEOTIDE SEQUENCE [LARGE SCALE GENOMIC DNA]</scope>
    <source>
        <strain evidence="2">cv. PW_Plant_1</strain>
    </source>
</reference>
<organism evidence="1 2">
    <name type="scientific">Diphasiastrum complanatum</name>
    <name type="common">Issler's clubmoss</name>
    <name type="synonym">Lycopodium complanatum</name>
    <dbReference type="NCBI Taxonomy" id="34168"/>
    <lineage>
        <taxon>Eukaryota</taxon>
        <taxon>Viridiplantae</taxon>
        <taxon>Streptophyta</taxon>
        <taxon>Embryophyta</taxon>
        <taxon>Tracheophyta</taxon>
        <taxon>Lycopodiopsida</taxon>
        <taxon>Lycopodiales</taxon>
        <taxon>Lycopodiaceae</taxon>
        <taxon>Lycopodioideae</taxon>
        <taxon>Diphasiastrum</taxon>
    </lineage>
</organism>
<dbReference type="EMBL" id="CM055108">
    <property type="protein sequence ID" value="KAJ7524828.1"/>
    <property type="molecule type" value="Genomic_DNA"/>
</dbReference>
<evidence type="ECO:0000313" key="1">
    <source>
        <dbReference type="EMBL" id="KAJ7524828.1"/>
    </source>
</evidence>
<keyword evidence="2" id="KW-1185">Reference proteome</keyword>
<proteinExistence type="predicted"/>
<sequence>MLTRSLSLALYRSIDRSLALALHMDMGVVVSAIFLLSVYSSASDAAFTPPCPPGFVAFGDSLADTGNHLHLFPSHAVSGNPPYGSTFFNRPTGRYCDGRLLVDFIAASFNYPFLHPYLDSIGADFRHGIDFAVSVSTANLTISTRLTLGVQVDEFILFKKEALLTKNLSSSDSQLPDQPSFFEDALYIVEIGGNDLRDAIVNLNVSIPEVERTIVPQAVAAIAQNAKRLYAEGARNFLVLGILAQGCSAYTLTVFGTNNPSDLDSLGCLKTINNLVQIFNSQLQSAVRELRLQFLDAAIVFADYYSASLAIISNPSKYNFTPKLDACCGIGGKYNYDPRRPCGVAAVNLCSDPSIYINWDGRHFTDAFYRTIASLFLSGQFLDPPINLITVCSLLTPSDF</sequence>